<dbReference type="EMBL" id="JBHRWR010000033">
    <property type="protein sequence ID" value="MFC3577480.1"/>
    <property type="molecule type" value="Genomic_DNA"/>
</dbReference>
<dbReference type="RefSeq" id="WP_310773367.1">
    <property type="nucleotide sequence ID" value="NZ_JBHRWR010000033.1"/>
</dbReference>
<evidence type="ECO:0000313" key="3">
    <source>
        <dbReference type="Proteomes" id="UP001595701"/>
    </source>
</evidence>
<keyword evidence="1" id="KW-1133">Transmembrane helix</keyword>
<evidence type="ECO:0000256" key="1">
    <source>
        <dbReference type="SAM" id="Phobius"/>
    </source>
</evidence>
<keyword evidence="1" id="KW-0812">Transmembrane</keyword>
<reference evidence="3" key="1">
    <citation type="journal article" date="2019" name="Int. J. Syst. Evol. Microbiol.">
        <title>The Global Catalogue of Microorganisms (GCM) 10K type strain sequencing project: providing services to taxonomists for standard genome sequencing and annotation.</title>
        <authorList>
            <consortium name="The Broad Institute Genomics Platform"/>
            <consortium name="The Broad Institute Genome Sequencing Center for Infectious Disease"/>
            <person name="Wu L."/>
            <person name="Ma J."/>
        </authorList>
    </citation>
    <scope>NUCLEOTIDE SEQUENCE [LARGE SCALE GENOMIC DNA]</scope>
    <source>
        <strain evidence="3">CGMCC 4.7035</strain>
    </source>
</reference>
<feature type="transmembrane region" description="Helical" evidence="1">
    <location>
        <begin position="17"/>
        <end position="39"/>
    </location>
</feature>
<keyword evidence="1" id="KW-0472">Membrane</keyword>
<name>A0ABV7SQA4_9ACTN</name>
<accession>A0ABV7SQA4</accession>
<evidence type="ECO:0000313" key="2">
    <source>
        <dbReference type="EMBL" id="MFC3577480.1"/>
    </source>
</evidence>
<organism evidence="2 3">
    <name type="scientific">Streptomyces yaanensis</name>
    <dbReference type="NCBI Taxonomy" id="1142239"/>
    <lineage>
        <taxon>Bacteria</taxon>
        <taxon>Bacillati</taxon>
        <taxon>Actinomycetota</taxon>
        <taxon>Actinomycetes</taxon>
        <taxon>Kitasatosporales</taxon>
        <taxon>Streptomycetaceae</taxon>
        <taxon>Streptomyces</taxon>
    </lineage>
</organism>
<dbReference type="Proteomes" id="UP001595701">
    <property type="component" value="Unassembled WGS sequence"/>
</dbReference>
<sequence>MVDAAPAEPGATGVKGVLLPVAIVLAIGAIFVTVFLSAFHAPKPHDLPVAVVGTTAQVERIDEGLERGLPGGFEVKRYADGSSARRAVEDRKVYAAYLVGEGKSSELLYAGANGPSVTSTVTGAFSAVAQASGDQLG</sequence>
<proteinExistence type="predicted"/>
<keyword evidence="3" id="KW-1185">Reference proteome</keyword>
<comment type="caution">
    <text evidence="2">The sequence shown here is derived from an EMBL/GenBank/DDBJ whole genome shotgun (WGS) entry which is preliminary data.</text>
</comment>
<protein>
    <submittedName>
        <fullName evidence="2">Uncharacterized protein</fullName>
    </submittedName>
</protein>
<gene>
    <name evidence="2" type="ORF">ACFOZ0_30270</name>
</gene>